<dbReference type="Proteomes" id="UP000821865">
    <property type="component" value="Chromosome 1"/>
</dbReference>
<keyword evidence="2" id="KW-1185">Reference proteome</keyword>
<proteinExistence type="predicted"/>
<sequence length="413" mass="45714">MAGKDDNRSRSPMCRGGRSIVNKVLRASRMPRLPRDDIKIIARPKDGLNIRNTCGMSLDEAIRKEVVVGDDEMITICPNPTQNILVISTPDETTATKIAMIKVLTINGKRHETNAYVPAPEQMVKRIIRNIPLKYTQDQLTHALVNLRNLSLAYAKRLGSTTTVILFTRGAPDRLLAARMEKMERENKELREELGRARKQNEQSARKIDELQQTLNEILKNMRGSSHERISSSTSREAAERGDVTATEGEVGEMDTCCGEEAPATAGSKRKGTSDAPPMEDAVDHAQAPKRPRSGARKIDAIEEMVNKLTHKTERMFDMLLTRLNESDAGRNAQYAAVNTQLADMNKRIEDLERGTMQLQQRQHHHHLPGRAGVPSPQAINVPAILTSGNNANSTRTGEGGMHGQLCPPNTSA</sequence>
<reference evidence="1" key="1">
    <citation type="submission" date="2020-05" db="EMBL/GenBank/DDBJ databases">
        <title>Large-scale comparative analyses of tick genomes elucidate their genetic diversity and vector capacities.</title>
        <authorList>
            <person name="Jia N."/>
            <person name="Wang J."/>
            <person name="Shi W."/>
            <person name="Du L."/>
            <person name="Sun Y."/>
            <person name="Zhan W."/>
            <person name="Jiang J."/>
            <person name="Wang Q."/>
            <person name="Zhang B."/>
            <person name="Ji P."/>
            <person name="Sakyi L.B."/>
            <person name="Cui X."/>
            <person name="Yuan T."/>
            <person name="Jiang B."/>
            <person name="Yang W."/>
            <person name="Lam T.T.-Y."/>
            <person name="Chang Q."/>
            <person name="Ding S."/>
            <person name="Wang X."/>
            <person name="Zhu J."/>
            <person name="Ruan X."/>
            <person name="Zhao L."/>
            <person name="Wei J."/>
            <person name="Que T."/>
            <person name="Du C."/>
            <person name="Cheng J."/>
            <person name="Dai P."/>
            <person name="Han X."/>
            <person name="Huang E."/>
            <person name="Gao Y."/>
            <person name="Liu J."/>
            <person name="Shao H."/>
            <person name="Ye R."/>
            <person name="Li L."/>
            <person name="Wei W."/>
            <person name="Wang X."/>
            <person name="Wang C."/>
            <person name="Yang T."/>
            <person name="Huo Q."/>
            <person name="Li W."/>
            <person name="Guo W."/>
            <person name="Chen H."/>
            <person name="Zhou L."/>
            <person name="Ni X."/>
            <person name="Tian J."/>
            <person name="Zhou Y."/>
            <person name="Sheng Y."/>
            <person name="Liu T."/>
            <person name="Pan Y."/>
            <person name="Xia L."/>
            <person name="Li J."/>
            <person name="Zhao F."/>
            <person name="Cao W."/>
        </authorList>
    </citation>
    <scope>NUCLEOTIDE SEQUENCE</scope>
    <source>
        <strain evidence="1">Dsil-2018</strain>
    </source>
</reference>
<gene>
    <name evidence="1" type="ORF">HPB49_008377</name>
</gene>
<organism evidence="1 2">
    <name type="scientific">Dermacentor silvarum</name>
    <name type="common">Tick</name>
    <dbReference type="NCBI Taxonomy" id="543639"/>
    <lineage>
        <taxon>Eukaryota</taxon>
        <taxon>Metazoa</taxon>
        <taxon>Ecdysozoa</taxon>
        <taxon>Arthropoda</taxon>
        <taxon>Chelicerata</taxon>
        <taxon>Arachnida</taxon>
        <taxon>Acari</taxon>
        <taxon>Parasitiformes</taxon>
        <taxon>Ixodida</taxon>
        <taxon>Ixodoidea</taxon>
        <taxon>Ixodidae</taxon>
        <taxon>Rhipicephalinae</taxon>
        <taxon>Dermacentor</taxon>
    </lineage>
</organism>
<evidence type="ECO:0000313" key="2">
    <source>
        <dbReference type="Proteomes" id="UP000821865"/>
    </source>
</evidence>
<dbReference type="EMBL" id="CM023470">
    <property type="protein sequence ID" value="KAH7979138.1"/>
    <property type="molecule type" value="Genomic_DNA"/>
</dbReference>
<evidence type="ECO:0000313" key="1">
    <source>
        <dbReference type="EMBL" id="KAH7979138.1"/>
    </source>
</evidence>
<name>A0ACB8DXY1_DERSI</name>
<protein>
    <submittedName>
        <fullName evidence="1">Uncharacterized protein</fullName>
    </submittedName>
</protein>
<comment type="caution">
    <text evidence="1">The sequence shown here is derived from an EMBL/GenBank/DDBJ whole genome shotgun (WGS) entry which is preliminary data.</text>
</comment>
<accession>A0ACB8DXY1</accession>